<evidence type="ECO:0000256" key="2">
    <source>
        <dbReference type="ARBA" id="ARBA00012393"/>
    </source>
</evidence>
<organism evidence="14 15">
    <name type="scientific">Lactarius akahatsu</name>
    <dbReference type="NCBI Taxonomy" id="416441"/>
    <lineage>
        <taxon>Eukaryota</taxon>
        <taxon>Fungi</taxon>
        <taxon>Dikarya</taxon>
        <taxon>Basidiomycota</taxon>
        <taxon>Agaricomycotina</taxon>
        <taxon>Agaricomycetes</taxon>
        <taxon>Russulales</taxon>
        <taxon>Russulaceae</taxon>
        <taxon>Lactarius</taxon>
    </lineage>
</organism>
<keyword evidence="7" id="KW-0547">Nucleotide-binding</keyword>
<dbReference type="SUPFAM" id="SSF52402">
    <property type="entry name" value="Adenine nucleotide alpha hydrolases-like"/>
    <property type="match status" value="1"/>
</dbReference>
<dbReference type="InterPro" id="IPR002500">
    <property type="entry name" value="PAPS_reduct_dom"/>
</dbReference>
<evidence type="ECO:0000313" key="14">
    <source>
        <dbReference type="EMBL" id="KAH8998037.1"/>
    </source>
</evidence>
<evidence type="ECO:0000256" key="1">
    <source>
        <dbReference type="ARBA" id="ARBA00004726"/>
    </source>
</evidence>
<evidence type="ECO:0000256" key="6">
    <source>
        <dbReference type="ARBA" id="ARBA00022695"/>
    </source>
</evidence>
<evidence type="ECO:0000256" key="11">
    <source>
        <dbReference type="ARBA" id="ARBA00031871"/>
    </source>
</evidence>
<keyword evidence="9" id="KW-0067">ATP-binding</keyword>
<evidence type="ECO:0000256" key="5">
    <source>
        <dbReference type="ARBA" id="ARBA00022679"/>
    </source>
</evidence>
<evidence type="ECO:0000259" key="13">
    <source>
        <dbReference type="Pfam" id="PF01507"/>
    </source>
</evidence>
<dbReference type="GO" id="GO:0003919">
    <property type="term" value="F:FMN adenylyltransferase activity"/>
    <property type="evidence" value="ECO:0007669"/>
    <property type="project" value="UniProtKB-EC"/>
</dbReference>
<evidence type="ECO:0000313" key="15">
    <source>
        <dbReference type="Proteomes" id="UP001201163"/>
    </source>
</evidence>
<dbReference type="AlphaFoldDB" id="A0AAD4LRM3"/>
<evidence type="ECO:0000256" key="4">
    <source>
        <dbReference type="ARBA" id="ARBA00022643"/>
    </source>
</evidence>
<evidence type="ECO:0000256" key="12">
    <source>
        <dbReference type="ARBA" id="ARBA00049494"/>
    </source>
</evidence>
<dbReference type="EC" id="2.7.7.2" evidence="2"/>
<dbReference type="EMBL" id="JAKELL010000006">
    <property type="protein sequence ID" value="KAH8998037.1"/>
    <property type="molecule type" value="Genomic_DNA"/>
</dbReference>
<dbReference type="PANTHER" id="PTHR23293">
    <property type="entry name" value="FAD SYNTHETASE-RELATED FMN ADENYLYLTRANSFERASE"/>
    <property type="match status" value="1"/>
</dbReference>
<keyword evidence="8" id="KW-0274">FAD</keyword>
<evidence type="ECO:0000256" key="7">
    <source>
        <dbReference type="ARBA" id="ARBA00022741"/>
    </source>
</evidence>
<dbReference type="Proteomes" id="UP001201163">
    <property type="component" value="Unassembled WGS sequence"/>
</dbReference>
<dbReference type="PANTHER" id="PTHR23293:SF9">
    <property type="entry name" value="FAD SYNTHASE"/>
    <property type="match status" value="1"/>
</dbReference>
<keyword evidence="15" id="KW-1185">Reference proteome</keyword>
<evidence type="ECO:0000256" key="3">
    <source>
        <dbReference type="ARBA" id="ARBA00022630"/>
    </source>
</evidence>
<comment type="caution">
    <text evidence="14">The sequence shown here is derived from an EMBL/GenBank/DDBJ whole genome shotgun (WGS) entry which is preliminary data.</text>
</comment>
<accession>A0AAD4LRM3</accession>
<proteinExistence type="predicted"/>
<evidence type="ECO:0000256" key="9">
    <source>
        <dbReference type="ARBA" id="ARBA00022840"/>
    </source>
</evidence>
<evidence type="ECO:0000256" key="8">
    <source>
        <dbReference type="ARBA" id="ARBA00022827"/>
    </source>
</evidence>
<dbReference type="CDD" id="cd23948">
    <property type="entry name" value="FAD_synthase"/>
    <property type="match status" value="1"/>
</dbReference>
<dbReference type="InterPro" id="IPR014729">
    <property type="entry name" value="Rossmann-like_a/b/a_fold"/>
</dbReference>
<gene>
    <name evidence="14" type="ORF">EDB92DRAFT_1837543</name>
</gene>
<keyword evidence="3" id="KW-0285">Flavoprotein</keyword>
<dbReference type="GO" id="GO:0006747">
    <property type="term" value="P:FAD biosynthetic process"/>
    <property type="evidence" value="ECO:0007669"/>
    <property type="project" value="TreeGrafter"/>
</dbReference>
<protein>
    <recommendedName>
        <fullName evidence="2">FAD synthase</fullName>
        <ecNumber evidence="2">2.7.7.2</ecNumber>
    </recommendedName>
    <alternativeName>
        <fullName evidence="10">FAD pyrophosphorylase</fullName>
    </alternativeName>
    <alternativeName>
        <fullName evidence="11">FMN adenylyltransferase</fullName>
    </alternativeName>
</protein>
<name>A0AAD4LRM3_9AGAM</name>
<keyword evidence="6" id="KW-0548">Nucleotidyltransferase</keyword>
<evidence type="ECO:0000256" key="10">
    <source>
        <dbReference type="ARBA" id="ARBA00031145"/>
    </source>
</evidence>
<sequence>MMFDRKTIASEAYALAESNEPIAPLVKEALDVIDDALDEYGPDKVSLSFNGGKDCTVLLHLYAAALAKRNVDPSTPALYIPVPSPFPALEAFISSAPRVYNLSVFTCATHSPTATSAGSPTAGDDIQTNGADGMRGALEVFLAHFPTVEAILVGTRRTDPHGATLGFRVKTDPDWPQFMRINPIINWGYSDVWTFLRRLSVPYCSLYDDGYTSLGSTYNTFRNPALLVANDEPDVYGSSPSALHLTNTIPNPVVVAVKMSISDSSATPVASDPKPPYCANGDPKVVLVRKPSSGQGDLPDLTSLQIIASDPETACGIPVQKTVKRFEAEAARDELVDDAATADAPAPHYTPNNDASLPAPTPRYRPAYELADGAHERLGRGTHPPVLKT</sequence>
<comment type="catalytic activity">
    <reaction evidence="12">
        <text>FMN + ATP + H(+) = FAD + diphosphate</text>
        <dbReference type="Rhea" id="RHEA:17237"/>
        <dbReference type="ChEBI" id="CHEBI:15378"/>
        <dbReference type="ChEBI" id="CHEBI:30616"/>
        <dbReference type="ChEBI" id="CHEBI:33019"/>
        <dbReference type="ChEBI" id="CHEBI:57692"/>
        <dbReference type="ChEBI" id="CHEBI:58210"/>
        <dbReference type="EC" id="2.7.7.2"/>
    </reaction>
</comment>
<dbReference type="GO" id="GO:0005524">
    <property type="term" value="F:ATP binding"/>
    <property type="evidence" value="ECO:0007669"/>
    <property type="project" value="UniProtKB-KW"/>
</dbReference>
<keyword evidence="4" id="KW-0288">FMN</keyword>
<feature type="domain" description="Phosphoadenosine phosphosulphate reductase" evidence="13">
    <location>
        <begin position="45"/>
        <end position="220"/>
    </location>
</feature>
<dbReference type="Pfam" id="PF01507">
    <property type="entry name" value="PAPS_reduct"/>
    <property type="match status" value="1"/>
</dbReference>
<reference evidence="14" key="1">
    <citation type="submission" date="2022-01" db="EMBL/GenBank/DDBJ databases">
        <title>Comparative genomics reveals a dynamic genome evolution in the ectomycorrhizal milk-cap (Lactarius) mushrooms.</title>
        <authorList>
            <consortium name="DOE Joint Genome Institute"/>
            <person name="Lebreton A."/>
            <person name="Tang N."/>
            <person name="Kuo A."/>
            <person name="LaButti K."/>
            <person name="Drula E."/>
            <person name="Barry K."/>
            <person name="Clum A."/>
            <person name="Lipzen A."/>
            <person name="Mousain D."/>
            <person name="Ng V."/>
            <person name="Wang R."/>
            <person name="Wang X."/>
            <person name="Dai Y."/>
            <person name="Henrissat B."/>
            <person name="Grigoriev I.V."/>
            <person name="Guerin-Laguette A."/>
            <person name="Yu F."/>
            <person name="Martin F.M."/>
        </authorList>
    </citation>
    <scope>NUCLEOTIDE SEQUENCE</scope>
    <source>
        <strain evidence="14">QP</strain>
    </source>
</reference>
<dbReference type="Gene3D" id="3.40.50.620">
    <property type="entry name" value="HUPs"/>
    <property type="match status" value="1"/>
</dbReference>
<keyword evidence="5" id="KW-0808">Transferase</keyword>
<comment type="pathway">
    <text evidence="1">Cofactor biosynthesis; FAD biosynthesis; FAD from FMN: step 1/1.</text>
</comment>